<gene>
    <name evidence="1" type="ORF">H9Q13_14365</name>
</gene>
<evidence type="ECO:0000313" key="1">
    <source>
        <dbReference type="EMBL" id="MBD1398352.1"/>
    </source>
</evidence>
<comment type="caution">
    <text evidence="1">The sequence shown here is derived from an EMBL/GenBank/DDBJ whole genome shotgun (WGS) entry which is preliminary data.</text>
</comment>
<protein>
    <recommendedName>
        <fullName evidence="3">Homing endonuclease LAGLIDADG domain-containing protein</fullName>
    </recommendedName>
</protein>
<dbReference type="Proteomes" id="UP000625551">
    <property type="component" value="Unassembled WGS sequence"/>
</dbReference>
<accession>A0ABR7XJA9</accession>
<organism evidence="1 2">
    <name type="scientific">Pontibacter aquaedesilientis</name>
    <dbReference type="NCBI Taxonomy" id="2766980"/>
    <lineage>
        <taxon>Bacteria</taxon>
        <taxon>Pseudomonadati</taxon>
        <taxon>Bacteroidota</taxon>
        <taxon>Cytophagia</taxon>
        <taxon>Cytophagales</taxon>
        <taxon>Hymenobacteraceae</taxon>
        <taxon>Pontibacter</taxon>
    </lineage>
</organism>
<evidence type="ECO:0000313" key="2">
    <source>
        <dbReference type="Proteomes" id="UP000625551"/>
    </source>
</evidence>
<reference evidence="1 2" key="1">
    <citation type="submission" date="2020-09" db="EMBL/GenBank/DDBJ databases">
        <title>Genome sequencing and assembly of Pontibacter sp.</title>
        <authorList>
            <person name="Chhetri G."/>
        </authorList>
    </citation>
    <scope>NUCLEOTIDE SEQUENCE [LARGE SCALE GENOMIC DNA]</scope>
    <source>
        <strain evidence="1 2">JH31</strain>
    </source>
</reference>
<dbReference type="RefSeq" id="WP_191184493.1">
    <property type="nucleotide sequence ID" value="NZ_JACXAJ010000008.1"/>
</dbReference>
<proteinExistence type="predicted"/>
<name>A0ABR7XJA9_9BACT</name>
<evidence type="ECO:0008006" key="3">
    <source>
        <dbReference type="Google" id="ProtNLM"/>
    </source>
</evidence>
<dbReference type="EMBL" id="JACXAJ010000008">
    <property type="protein sequence ID" value="MBD1398352.1"/>
    <property type="molecule type" value="Genomic_DNA"/>
</dbReference>
<keyword evidence="2" id="KW-1185">Reference proteome</keyword>
<sequence length="268" mass="31520">MDANAANLFHQRESWIPVQLALHAERASLIEELKVYVALKMLCSGKIKANSRLIKPLREHIGIKCRKTFKKHLNKLIALNWIGHNESSNYIFIRSYNRICSQLEIPDKTYVWFETDSFRNFREFVFASIVCCKINHIKYAKQRNRRGNRLVPQYRVNGTNPSLPSTVFDYNGLSVHYISELIGKSLSRCSELRQAAHRAGFLITKQKYQKIDVFPKSRYIKDYLKEKYPTKHHRLKCRAIKNGENKGRIAILEQLENEIIPLIRFRKK</sequence>